<evidence type="ECO:0000313" key="4">
    <source>
        <dbReference type="Proteomes" id="UP000184485"/>
    </source>
</evidence>
<proteinExistence type="predicted"/>
<dbReference type="Gene3D" id="3.20.20.100">
    <property type="entry name" value="NADP-dependent oxidoreductase domain"/>
    <property type="match status" value="1"/>
</dbReference>
<evidence type="ECO:0000256" key="1">
    <source>
        <dbReference type="ARBA" id="ARBA00023002"/>
    </source>
</evidence>
<keyword evidence="4" id="KW-1185">Reference proteome</keyword>
<evidence type="ECO:0000313" key="3">
    <source>
        <dbReference type="EMBL" id="SHH04607.1"/>
    </source>
</evidence>
<gene>
    <name evidence="3" type="ORF">SAMN02745157_0227</name>
</gene>
<dbReference type="EMBL" id="FQUP01000012">
    <property type="protein sequence ID" value="SHH04607.1"/>
    <property type="molecule type" value="Genomic_DNA"/>
</dbReference>
<dbReference type="GO" id="GO:0005829">
    <property type="term" value="C:cytosol"/>
    <property type="evidence" value="ECO:0007669"/>
    <property type="project" value="TreeGrafter"/>
</dbReference>
<keyword evidence="1" id="KW-0560">Oxidoreductase</keyword>
<dbReference type="STRING" id="1122133.SAMN02745157_0227"/>
<dbReference type="GO" id="GO:0016491">
    <property type="term" value="F:oxidoreductase activity"/>
    <property type="evidence" value="ECO:0007669"/>
    <property type="project" value="UniProtKB-KW"/>
</dbReference>
<dbReference type="CDD" id="cd19086">
    <property type="entry name" value="AKR_AKR11C1"/>
    <property type="match status" value="1"/>
</dbReference>
<dbReference type="AlphaFoldDB" id="A0A1M5PRV5"/>
<dbReference type="PANTHER" id="PTHR43364">
    <property type="entry name" value="NADH-SPECIFIC METHYLGLYOXAL REDUCTASE-RELATED"/>
    <property type="match status" value="1"/>
</dbReference>
<dbReference type="Proteomes" id="UP000184485">
    <property type="component" value="Unassembled WGS sequence"/>
</dbReference>
<dbReference type="PANTHER" id="PTHR43364:SF4">
    <property type="entry name" value="NAD(P)-LINKED OXIDOREDUCTASE SUPERFAMILY PROTEIN"/>
    <property type="match status" value="1"/>
</dbReference>
<dbReference type="InterPro" id="IPR023210">
    <property type="entry name" value="NADP_OxRdtase_dom"/>
</dbReference>
<dbReference type="InterPro" id="IPR036812">
    <property type="entry name" value="NAD(P)_OxRdtase_dom_sf"/>
</dbReference>
<dbReference type="OrthoDB" id="9803483at2"/>
<dbReference type="InterPro" id="IPR050523">
    <property type="entry name" value="AKR_Detox_Biosynth"/>
</dbReference>
<sequence>MHTITLWNGETSPALGFGGWAIGGPFFAGEVPLGWGKVDDRESMAAIHRALDAGIRFFDTASNYGGGHSEAVLGAALAGRDDVVIATKFGHVVDPASKQALADDVSSEFITRIVERSLRNLRREQIDLLQLHVGYLPVVEAEAVFEHLGRLRVAGKIGAFGWSTDTPASAAAFAGRDGFVSIQHQMNVLDPADEMIAVIERAGLLSINRGPLAMGLLTGKFTPATEIARDDVRTADVEWMTYFKDGRVSPEFTSRLDGIRETLRTGGRTLTQGALAWLWGRSSRTLPIPGIRTVAQAEENAGALAFGPLPQDAMAEIDRLLGRAPVPA</sequence>
<protein>
    <submittedName>
        <fullName evidence="3">Predicted oxidoreductase</fullName>
    </submittedName>
</protein>
<reference evidence="3 4" key="1">
    <citation type="submission" date="2016-11" db="EMBL/GenBank/DDBJ databases">
        <authorList>
            <person name="Jaros S."/>
            <person name="Januszkiewicz K."/>
            <person name="Wedrychowicz H."/>
        </authorList>
    </citation>
    <scope>NUCLEOTIDE SEQUENCE [LARGE SCALE GENOMIC DNA]</scope>
    <source>
        <strain evidence="3 4">DSM 19436</strain>
    </source>
</reference>
<dbReference type="SUPFAM" id="SSF51430">
    <property type="entry name" value="NAD(P)-linked oxidoreductase"/>
    <property type="match status" value="1"/>
</dbReference>
<evidence type="ECO:0000259" key="2">
    <source>
        <dbReference type="Pfam" id="PF00248"/>
    </source>
</evidence>
<name>A0A1M5PRV5_9HYPH</name>
<organism evidence="3 4">
    <name type="scientific">Kaistia soli DSM 19436</name>
    <dbReference type="NCBI Taxonomy" id="1122133"/>
    <lineage>
        <taxon>Bacteria</taxon>
        <taxon>Pseudomonadati</taxon>
        <taxon>Pseudomonadota</taxon>
        <taxon>Alphaproteobacteria</taxon>
        <taxon>Hyphomicrobiales</taxon>
        <taxon>Kaistiaceae</taxon>
        <taxon>Kaistia</taxon>
    </lineage>
</organism>
<accession>A0A1M5PRV5</accession>
<feature type="domain" description="NADP-dependent oxidoreductase" evidence="2">
    <location>
        <begin position="15"/>
        <end position="320"/>
    </location>
</feature>
<dbReference type="RefSeq" id="WP_084527978.1">
    <property type="nucleotide sequence ID" value="NZ_FQUP01000012.1"/>
</dbReference>
<dbReference type="Pfam" id="PF00248">
    <property type="entry name" value="Aldo_ket_red"/>
    <property type="match status" value="1"/>
</dbReference>